<dbReference type="RefSeq" id="WP_099348180.1">
    <property type="nucleotide sequence ID" value="NZ_AP023326.1"/>
</dbReference>
<dbReference type="PANTHER" id="PTHR42885">
    <property type="entry name" value="HISTIDINOL-PHOSPHATE AMINOTRANSFERASE-RELATED"/>
    <property type="match status" value="1"/>
</dbReference>
<evidence type="ECO:0000313" key="4">
    <source>
        <dbReference type="EMBL" id="BCI68884.1"/>
    </source>
</evidence>
<evidence type="ECO:0000256" key="1">
    <source>
        <dbReference type="ARBA" id="ARBA00001933"/>
    </source>
</evidence>
<dbReference type="InterPro" id="IPR015422">
    <property type="entry name" value="PyrdxlP-dep_Trfase_small"/>
</dbReference>
<dbReference type="PANTHER" id="PTHR42885:SF1">
    <property type="entry name" value="THREONINE-PHOSPHATE DECARBOXYLASE"/>
    <property type="match status" value="1"/>
</dbReference>
<dbReference type="Pfam" id="PF00155">
    <property type="entry name" value="Aminotran_1_2"/>
    <property type="match status" value="1"/>
</dbReference>
<gene>
    <name evidence="4" type="primary">cobC</name>
    <name evidence="4" type="ORF">AAJCM20276_35080</name>
</gene>
<name>A0A6S6PV11_ACEAC</name>
<evidence type="ECO:0000256" key="2">
    <source>
        <dbReference type="ARBA" id="ARBA00022898"/>
    </source>
</evidence>
<feature type="domain" description="Aminotransferase class I/classII large" evidence="3">
    <location>
        <begin position="61"/>
        <end position="313"/>
    </location>
</feature>
<dbReference type="EMBL" id="AP023326">
    <property type="protein sequence ID" value="BCI68884.1"/>
    <property type="molecule type" value="Genomic_DNA"/>
</dbReference>
<dbReference type="GO" id="GO:0030170">
    <property type="term" value="F:pyridoxal phosphate binding"/>
    <property type="evidence" value="ECO:0007669"/>
    <property type="project" value="InterPro"/>
</dbReference>
<dbReference type="Gene3D" id="3.90.1150.10">
    <property type="entry name" value="Aspartate Aminotransferase, domain 1"/>
    <property type="match status" value="1"/>
</dbReference>
<dbReference type="Gene3D" id="3.40.640.10">
    <property type="entry name" value="Type I PLP-dependent aspartate aminotransferase-like (Major domain)"/>
    <property type="match status" value="1"/>
</dbReference>
<dbReference type="InterPro" id="IPR015424">
    <property type="entry name" value="PyrdxlP-dep_Trfase"/>
</dbReference>
<dbReference type="CDD" id="cd00609">
    <property type="entry name" value="AAT_like"/>
    <property type="match status" value="1"/>
</dbReference>
<reference evidence="4 5" key="1">
    <citation type="submission" date="2020-07" db="EMBL/GenBank/DDBJ databases">
        <title>Complete Genome Sequence of an acetic acid bacterium, Acetobacter aceti JCM20276.</title>
        <authorList>
            <person name="Hirose Y."/>
            <person name="Mihara H."/>
        </authorList>
    </citation>
    <scope>NUCLEOTIDE SEQUENCE [LARGE SCALE GENOMIC DNA]</scope>
    <source>
        <strain evidence="4 5">JCM20276</strain>
    </source>
</reference>
<evidence type="ECO:0000313" key="5">
    <source>
        <dbReference type="Proteomes" id="UP000515220"/>
    </source>
</evidence>
<dbReference type="InterPro" id="IPR004839">
    <property type="entry name" value="Aminotransferase_I/II_large"/>
</dbReference>
<dbReference type="AlphaFoldDB" id="A0A6S6PV11"/>
<dbReference type="Proteomes" id="UP000515220">
    <property type="component" value="Chromosome"/>
</dbReference>
<accession>A0A6S6PV11</accession>
<comment type="cofactor">
    <cofactor evidence="1">
        <name>pyridoxal 5'-phosphate</name>
        <dbReference type="ChEBI" id="CHEBI:597326"/>
    </cofactor>
</comment>
<proteinExistence type="predicted"/>
<organism evidence="4 5">
    <name type="scientific">Acetobacter aceti</name>
    <dbReference type="NCBI Taxonomy" id="435"/>
    <lineage>
        <taxon>Bacteria</taxon>
        <taxon>Pseudomonadati</taxon>
        <taxon>Pseudomonadota</taxon>
        <taxon>Alphaproteobacteria</taxon>
        <taxon>Acetobacterales</taxon>
        <taxon>Acetobacteraceae</taxon>
        <taxon>Acetobacter</taxon>
        <taxon>Acetobacter subgen. Acetobacter</taxon>
    </lineage>
</organism>
<keyword evidence="2" id="KW-0663">Pyridoxal phosphate</keyword>
<dbReference type="InterPro" id="IPR015421">
    <property type="entry name" value="PyrdxlP-dep_Trfase_major"/>
</dbReference>
<sequence length="341" mass="37975">MTVLPEIPEHGGQVELVMRAFPEAPEPFIDLSTGISPYPYPFGEVQQTDLARLPEQGEEERLINAAMQAYSVQSQKLVVAGPGTQLLISLLPYVLKSRQLIVLGPTYSGHATAWRNAGSDVHTVNEIERFREEITQPGRVGILCNPNNPDGRHHDPLALLALAEHCAHVGSHLIVDEAYADFENHLSVAPYLPHPALSVLRSFGKTYGLPGVRLGFLLTVETLTERMQGMLGAWAVGTAAITIGCKALNDREWLDLQKTKLFYDMQRFLSLCWKRDVPVVGHTSLFALARSNEAPGLWSHLCKQGIVTRSFSERLTDIRFGLPRSEAGWQRLEHAFKTWRP</sequence>
<dbReference type="SUPFAM" id="SSF53383">
    <property type="entry name" value="PLP-dependent transferases"/>
    <property type="match status" value="1"/>
</dbReference>
<protein>
    <submittedName>
        <fullName evidence="4">Threonine-phosphate decarboxylase</fullName>
    </submittedName>
</protein>
<evidence type="ECO:0000259" key="3">
    <source>
        <dbReference type="Pfam" id="PF00155"/>
    </source>
</evidence>